<dbReference type="Proteomes" id="UP000015241">
    <property type="component" value="Unassembled WGS sequence"/>
</dbReference>
<feature type="compositionally biased region" description="Basic and acidic residues" evidence="1">
    <location>
        <begin position="302"/>
        <end position="312"/>
    </location>
</feature>
<reference evidence="2 3" key="1">
    <citation type="journal article" date="2012" name="Science">
        <title>The Paleozoic origin of enzymatic lignin decomposition reconstructed from 31 fungal genomes.</title>
        <authorList>
            <person name="Floudas D."/>
            <person name="Binder M."/>
            <person name="Riley R."/>
            <person name="Barry K."/>
            <person name="Blanchette R.A."/>
            <person name="Henrissat B."/>
            <person name="Martinez A.T."/>
            <person name="Otillar R."/>
            <person name="Spatafora J.W."/>
            <person name="Yadav J.S."/>
            <person name="Aerts A."/>
            <person name="Benoit I."/>
            <person name="Boyd A."/>
            <person name="Carlson A."/>
            <person name="Copeland A."/>
            <person name="Coutinho P.M."/>
            <person name="de Vries R.P."/>
            <person name="Ferreira P."/>
            <person name="Findley K."/>
            <person name="Foster B."/>
            <person name="Gaskell J."/>
            <person name="Glotzer D."/>
            <person name="Gorecki P."/>
            <person name="Heitman J."/>
            <person name="Hesse C."/>
            <person name="Hori C."/>
            <person name="Igarashi K."/>
            <person name="Jurgens J.A."/>
            <person name="Kallen N."/>
            <person name="Kersten P."/>
            <person name="Kohler A."/>
            <person name="Kuees U."/>
            <person name="Kumar T.K.A."/>
            <person name="Kuo A."/>
            <person name="LaButti K."/>
            <person name="Larrondo L.F."/>
            <person name="Lindquist E."/>
            <person name="Ling A."/>
            <person name="Lombard V."/>
            <person name="Lucas S."/>
            <person name="Lundell T."/>
            <person name="Martin R."/>
            <person name="McLaughlin D.J."/>
            <person name="Morgenstern I."/>
            <person name="Morin E."/>
            <person name="Murat C."/>
            <person name="Nagy L.G."/>
            <person name="Nolan M."/>
            <person name="Ohm R.A."/>
            <person name="Patyshakuliyeva A."/>
            <person name="Rokas A."/>
            <person name="Ruiz-Duenas F.J."/>
            <person name="Sabat G."/>
            <person name="Salamov A."/>
            <person name="Samejima M."/>
            <person name="Schmutz J."/>
            <person name="Slot J.C."/>
            <person name="St John F."/>
            <person name="Stenlid J."/>
            <person name="Sun H."/>
            <person name="Sun S."/>
            <person name="Syed K."/>
            <person name="Tsang A."/>
            <person name="Wiebenga A."/>
            <person name="Young D."/>
            <person name="Pisabarro A."/>
            <person name="Eastwood D.C."/>
            <person name="Martin F."/>
            <person name="Cullen D."/>
            <person name="Grigoriev I.V."/>
            <person name="Hibbett D.S."/>
        </authorList>
    </citation>
    <scope>NUCLEOTIDE SEQUENCE</scope>
    <source>
        <strain evidence="3">FP-58527</strain>
    </source>
</reference>
<sequence>MAKKNFTSYPPKSQALPMPASRPVIVGVATGASLNPLSPEDDEDDICPVCESECTCQNRSRPSQTNSISATAASGLSTSTFNAYSATPSGSTNTSGLQSLKIKLTLPPSLKHRSHLAQGSSVSGVNPLRNSVASTSSTTTEQSPHPIPSAHHLALGVLDPTAPKRRGRPPKAVVAAREAAKAALAAQNASGSYAHDAVSGRSAPAQAYTGKGKHPAKYMPAKKPSASVKKVPRQRGKTTTERRHLVKGLPRSYSSADYSDDGASAKYPTFVSAASSSSPSSSSESSDSESSLSPLDSDLEEETRLIVHEEGSKPQARKASGSDGGHKRWEIRPRQRSVGLGHEDADVESDDSSEGGSEASDEDTDEEIEQDADVDADTEGAGLEDADLDDDDETSSRIGITFSDGRGAGWSDDEESSFDADLFFANLDGSDSDSSPEPLHRDPFAPSSDYDFVSSMSADEEDALLLMDMDPSVQIRRGQGEFEFGLELGDLSFGWDGQVFFTTTSPQHTRDLGLQTQGDIEMQVETEDEMQDGVSTDDDSATVDELMLNESDGETTEDELIGPDGLPNSRAMMLFRWPTVVSTVDPQSTISNAGSPAPQIPPNASESLRIALASYAGQQGSPAPTPADILAGRVFAEEMEELEMERSFAEAQTPARKRVGGLPAMGEFMSPEQGPRASAVIDGKGPSVPSPFPRSKVSRGRHRSTTGTDSNEMNSGVPQTPSDAALSSTQSSEEAVPESQLEMSEMSSAEVIDLDDVLDASFLDCEPISQEHEAQLYEASSMMSPATSGSLLSRWDRIPMATFRRTREFNKIDGSASDTGLSVFGGMSSIDALLTPTKTAEKKSNSARRRGKAKGLNTLGPPFELLTRDGDRTPTSTSPQHGFRPPKKELRREKAMMKRKMTNKPLPPRHQAQFRTHHHHPNHKSRASGSMQRMSSYAGSSSPSFGL</sequence>
<dbReference type="HOGENOM" id="CLU_009140_0_0_1"/>
<feature type="region of interest" description="Disordered" evidence="1">
    <location>
        <begin position="837"/>
        <end position="947"/>
    </location>
</feature>
<feature type="region of interest" description="Disordered" evidence="1">
    <location>
        <begin position="1"/>
        <end position="21"/>
    </location>
</feature>
<evidence type="ECO:0000313" key="2">
    <source>
        <dbReference type="EMBL" id="EPT00927.1"/>
    </source>
</evidence>
<dbReference type="OrthoDB" id="3259498at2759"/>
<proteinExistence type="predicted"/>
<feature type="compositionally biased region" description="Polar residues" evidence="1">
    <location>
        <begin position="705"/>
        <end position="733"/>
    </location>
</feature>
<dbReference type="STRING" id="743788.S8E7C7"/>
<feature type="compositionally biased region" description="Low complexity" evidence="1">
    <location>
        <begin position="935"/>
        <end position="947"/>
    </location>
</feature>
<feature type="compositionally biased region" description="Acidic residues" evidence="1">
    <location>
        <begin position="345"/>
        <end position="393"/>
    </location>
</feature>
<keyword evidence="3" id="KW-1185">Reference proteome</keyword>
<feature type="region of interest" description="Disordered" evidence="1">
    <location>
        <begin position="661"/>
        <end position="746"/>
    </location>
</feature>
<feature type="compositionally biased region" description="Polar residues" evidence="1">
    <location>
        <begin position="117"/>
        <end position="143"/>
    </location>
</feature>
<feature type="region of interest" description="Disordered" evidence="1">
    <location>
        <begin position="188"/>
        <end position="452"/>
    </location>
</feature>
<feature type="compositionally biased region" description="Basic residues" evidence="1">
    <location>
        <begin position="915"/>
        <end position="926"/>
    </location>
</feature>
<evidence type="ECO:0000313" key="3">
    <source>
        <dbReference type="Proteomes" id="UP000015241"/>
    </source>
</evidence>
<feature type="compositionally biased region" description="Polar residues" evidence="1">
    <location>
        <begin position="1"/>
        <end position="11"/>
    </location>
</feature>
<feature type="compositionally biased region" description="Basic and acidic residues" evidence="1">
    <location>
        <begin position="886"/>
        <end position="896"/>
    </location>
</feature>
<protein>
    <submittedName>
        <fullName evidence="2">Uncharacterized protein</fullName>
    </submittedName>
</protein>
<name>S8E7C7_FOMSC</name>
<dbReference type="eggNOG" id="ENOG502SD1N">
    <property type="taxonomic scope" value="Eukaryota"/>
</dbReference>
<feature type="compositionally biased region" description="Low complexity" evidence="1">
    <location>
        <begin position="252"/>
        <end position="296"/>
    </location>
</feature>
<accession>S8E7C7</accession>
<feature type="region of interest" description="Disordered" evidence="1">
    <location>
        <begin position="111"/>
        <end position="153"/>
    </location>
</feature>
<dbReference type="EMBL" id="KE504145">
    <property type="protein sequence ID" value="EPT00927.1"/>
    <property type="molecule type" value="Genomic_DNA"/>
</dbReference>
<gene>
    <name evidence="2" type="ORF">FOMPIDRAFT_98050</name>
</gene>
<evidence type="ECO:0000256" key="1">
    <source>
        <dbReference type="SAM" id="MobiDB-lite"/>
    </source>
</evidence>
<dbReference type="AlphaFoldDB" id="S8E7C7"/>
<organism evidence="2 3">
    <name type="scientific">Fomitopsis schrenkii</name>
    <name type="common">Brown rot fungus</name>
    <dbReference type="NCBI Taxonomy" id="2126942"/>
    <lineage>
        <taxon>Eukaryota</taxon>
        <taxon>Fungi</taxon>
        <taxon>Dikarya</taxon>
        <taxon>Basidiomycota</taxon>
        <taxon>Agaricomycotina</taxon>
        <taxon>Agaricomycetes</taxon>
        <taxon>Polyporales</taxon>
        <taxon>Fomitopsis</taxon>
    </lineage>
</organism>
<dbReference type="InParanoid" id="S8E7C7"/>
<feature type="compositionally biased region" description="Basic and acidic residues" evidence="1">
    <location>
        <begin position="324"/>
        <end position="333"/>
    </location>
</feature>